<reference evidence="1 2" key="1">
    <citation type="journal article" date="2021" name="Nat. Plants">
        <title>The Taxus genome provides insights into paclitaxel biosynthesis.</title>
        <authorList>
            <person name="Xiong X."/>
            <person name="Gou J."/>
            <person name="Liao Q."/>
            <person name="Li Y."/>
            <person name="Zhou Q."/>
            <person name="Bi G."/>
            <person name="Li C."/>
            <person name="Du R."/>
            <person name="Wang X."/>
            <person name="Sun T."/>
            <person name="Guo L."/>
            <person name="Liang H."/>
            <person name="Lu P."/>
            <person name="Wu Y."/>
            <person name="Zhang Z."/>
            <person name="Ro D.K."/>
            <person name="Shang Y."/>
            <person name="Huang S."/>
            <person name="Yan J."/>
        </authorList>
    </citation>
    <scope>NUCLEOTIDE SEQUENCE [LARGE SCALE GENOMIC DNA]</scope>
    <source>
        <strain evidence="1">Ta-2019</strain>
    </source>
</reference>
<feature type="non-terminal residue" evidence="1">
    <location>
        <position position="1"/>
    </location>
</feature>
<keyword evidence="2" id="KW-1185">Reference proteome</keyword>
<accession>A0AA38FXP4</accession>
<comment type="caution">
    <text evidence="1">The sequence shown here is derived from an EMBL/GenBank/DDBJ whole genome shotgun (WGS) entry which is preliminary data.</text>
</comment>
<feature type="non-terminal residue" evidence="1">
    <location>
        <position position="50"/>
    </location>
</feature>
<protein>
    <submittedName>
        <fullName evidence="1">Uncharacterized protein</fullName>
    </submittedName>
</protein>
<proteinExistence type="predicted"/>
<organism evidence="1 2">
    <name type="scientific">Taxus chinensis</name>
    <name type="common">Chinese yew</name>
    <name type="synonym">Taxus wallichiana var. chinensis</name>
    <dbReference type="NCBI Taxonomy" id="29808"/>
    <lineage>
        <taxon>Eukaryota</taxon>
        <taxon>Viridiplantae</taxon>
        <taxon>Streptophyta</taxon>
        <taxon>Embryophyta</taxon>
        <taxon>Tracheophyta</taxon>
        <taxon>Spermatophyta</taxon>
        <taxon>Pinopsida</taxon>
        <taxon>Pinidae</taxon>
        <taxon>Conifers II</taxon>
        <taxon>Cupressales</taxon>
        <taxon>Taxaceae</taxon>
        <taxon>Taxus</taxon>
    </lineage>
</organism>
<sequence length="50" mass="5349">EIHAGLKGVGQEVEEGAAVMDKGKWVDTLGGGIEREAKKVLTRRRDTAGE</sequence>
<dbReference type="EMBL" id="JAHRHJ020000006">
    <property type="protein sequence ID" value="KAH9312131.1"/>
    <property type="molecule type" value="Genomic_DNA"/>
</dbReference>
<dbReference type="Proteomes" id="UP000824469">
    <property type="component" value="Unassembled WGS sequence"/>
</dbReference>
<gene>
    <name evidence="1" type="ORF">KI387_027166</name>
</gene>
<name>A0AA38FXP4_TAXCH</name>
<evidence type="ECO:0000313" key="1">
    <source>
        <dbReference type="EMBL" id="KAH9312131.1"/>
    </source>
</evidence>
<evidence type="ECO:0000313" key="2">
    <source>
        <dbReference type="Proteomes" id="UP000824469"/>
    </source>
</evidence>
<dbReference type="AlphaFoldDB" id="A0AA38FXP4"/>